<dbReference type="OrthoDB" id="6921389at2759"/>
<protein>
    <submittedName>
        <fullName evidence="1">Uncharacterized protein</fullName>
    </submittedName>
</protein>
<dbReference type="HOGENOM" id="CLU_2812481_0_0_1"/>
<dbReference type="Gene3D" id="1.10.600.10">
    <property type="entry name" value="Farnesyl Diphosphate Synthase"/>
    <property type="match status" value="1"/>
</dbReference>
<dbReference type="AlphaFoldDB" id="K3VL11"/>
<dbReference type="RefSeq" id="XP_009257038.1">
    <property type="nucleotide sequence ID" value="XM_009258763.1"/>
</dbReference>
<sequence>MQLSAEEMARSQAYRKAAGAAMAFTNDYFSWQSEKASTGGRAQNAIPFAMDLCSLTEDHARAGNAKL</sequence>
<proteinExistence type="predicted"/>
<dbReference type="Pfam" id="PF19086">
    <property type="entry name" value="Terpene_syn_C_2"/>
    <property type="match status" value="1"/>
</dbReference>
<gene>
    <name evidence="1" type="ORF">FPSE_05645</name>
</gene>
<comment type="caution">
    <text evidence="1">The sequence shown here is derived from an EMBL/GenBank/DDBJ whole genome shotgun (WGS) entry which is preliminary data.</text>
</comment>
<dbReference type="KEGG" id="fpu:FPSE_05645"/>
<organism evidence="1 2">
    <name type="scientific">Fusarium pseudograminearum (strain CS3096)</name>
    <name type="common">Wheat and barley crown-rot fungus</name>
    <dbReference type="NCBI Taxonomy" id="1028729"/>
    <lineage>
        <taxon>Eukaryota</taxon>
        <taxon>Fungi</taxon>
        <taxon>Dikarya</taxon>
        <taxon>Ascomycota</taxon>
        <taxon>Pezizomycotina</taxon>
        <taxon>Sordariomycetes</taxon>
        <taxon>Hypocreomycetidae</taxon>
        <taxon>Hypocreales</taxon>
        <taxon>Nectriaceae</taxon>
        <taxon>Fusarium</taxon>
    </lineage>
</organism>
<dbReference type="InterPro" id="IPR008949">
    <property type="entry name" value="Isoprenoid_synthase_dom_sf"/>
</dbReference>
<dbReference type="GeneID" id="20364263"/>
<name>K3VL11_FUSPC</name>
<dbReference type="SUPFAM" id="SSF48576">
    <property type="entry name" value="Terpenoid synthases"/>
    <property type="match status" value="1"/>
</dbReference>
<evidence type="ECO:0000313" key="2">
    <source>
        <dbReference type="Proteomes" id="UP000007978"/>
    </source>
</evidence>
<reference evidence="1 2" key="1">
    <citation type="journal article" date="2012" name="PLoS Pathog.">
        <title>Comparative pathogenomics reveals horizontally acquired novel virulence genes in fungi infecting cereal hosts.</title>
        <authorList>
            <person name="Gardiner D.M."/>
            <person name="McDonald M.C."/>
            <person name="Covarelli L."/>
            <person name="Solomon P.S."/>
            <person name="Rusu A.G."/>
            <person name="Marshall M."/>
            <person name="Kazan K."/>
            <person name="Chakraborty S."/>
            <person name="McDonald B.A."/>
            <person name="Manners J.M."/>
        </authorList>
    </citation>
    <scope>NUCLEOTIDE SEQUENCE [LARGE SCALE GENOMIC DNA]</scope>
    <source>
        <strain evidence="1 2">CS3096</strain>
    </source>
</reference>
<accession>K3VL11</accession>
<dbReference type="EMBL" id="AFNW01000116">
    <property type="protein sequence ID" value="EKJ74173.1"/>
    <property type="molecule type" value="Genomic_DNA"/>
</dbReference>
<dbReference type="Proteomes" id="UP000007978">
    <property type="component" value="Chromosome 3"/>
</dbReference>
<evidence type="ECO:0000313" key="1">
    <source>
        <dbReference type="EMBL" id="EKJ74173.1"/>
    </source>
</evidence>
<keyword evidence="2" id="KW-1185">Reference proteome</keyword>